<organism evidence="3">
    <name type="scientific">Eutreptiella gymnastica</name>
    <dbReference type="NCBI Taxonomy" id="73025"/>
    <lineage>
        <taxon>Eukaryota</taxon>
        <taxon>Discoba</taxon>
        <taxon>Euglenozoa</taxon>
        <taxon>Euglenida</taxon>
        <taxon>Spirocuta</taxon>
        <taxon>Euglenophyceae</taxon>
        <taxon>Eutreptiales</taxon>
        <taxon>Eutreptiaceae</taxon>
        <taxon>Eutreptiella</taxon>
    </lineage>
</organism>
<dbReference type="InterPro" id="IPR032675">
    <property type="entry name" value="LRR_dom_sf"/>
</dbReference>
<dbReference type="AlphaFoldDB" id="A0A7S4FQC7"/>
<dbReference type="SMART" id="SM00368">
    <property type="entry name" value="LRR_RI"/>
    <property type="match status" value="6"/>
</dbReference>
<feature type="region of interest" description="Disordered" evidence="2">
    <location>
        <begin position="436"/>
        <end position="485"/>
    </location>
</feature>
<feature type="compositionally biased region" description="Low complexity" evidence="2">
    <location>
        <begin position="351"/>
        <end position="368"/>
    </location>
</feature>
<reference evidence="3" key="1">
    <citation type="submission" date="2021-01" db="EMBL/GenBank/DDBJ databases">
        <authorList>
            <person name="Corre E."/>
            <person name="Pelletier E."/>
            <person name="Niang G."/>
            <person name="Scheremetjew M."/>
            <person name="Finn R."/>
            <person name="Kale V."/>
            <person name="Holt S."/>
            <person name="Cochrane G."/>
            <person name="Meng A."/>
            <person name="Brown T."/>
            <person name="Cohen L."/>
        </authorList>
    </citation>
    <scope>NUCLEOTIDE SEQUENCE</scope>
    <source>
        <strain evidence="3">CCMP1594</strain>
    </source>
</reference>
<proteinExistence type="predicted"/>
<keyword evidence="1" id="KW-0677">Repeat</keyword>
<evidence type="ECO:0000256" key="2">
    <source>
        <dbReference type="SAM" id="MobiDB-lite"/>
    </source>
</evidence>
<dbReference type="InterPro" id="IPR052201">
    <property type="entry name" value="LRR-containing_regulator"/>
</dbReference>
<evidence type="ECO:0000256" key="1">
    <source>
        <dbReference type="ARBA" id="ARBA00022737"/>
    </source>
</evidence>
<dbReference type="SUPFAM" id="SSF52047">
    <property type="entry name" value="RNI-like"/>
    <property type="match status" value="1"/>
</dbReference>
<name>A0A7S4FQC7_9EUGL</name>
<protein>
    <recommendedName>
        <fullName evidence="4">PB1 domain-containing protein</fullName>
    </recommendedName>
</protein>
<dbReference type="PANTHER" id="PTHR24111">
    <property type="entry name" value="LEUCINE-RICH REPEAT-CONTAINING PROTEIN 34"/>
    <property type="match status" value="1"/>
</dbReference>
<feature type="compositionally biased region" description="Basic and acidic residues" evidence="2">
    <location>
        <begin position="448"/>
        <end position="485"/>
    </location>
</feature>
<evidence type="ECO:0000313" key="3">
    <source>
        <dbReference type="EMBL" id="CAE0809064.1"/>
    </source>
</evidence>
<dbReference type="InterPro" id="IPR001611">
    <property type="entry name" value="Leu-rich_rpt"/>
</dbReference>
<sequence length="563" mass="60956">MSTHVKNAVKLLEANAPAILKQDKQLDLSSKQIGDVGAISIFKATGKNSTITSINLSGNEISSDSAGAIREALLTNTILTQLNLSGNDLADEGALVLLDGLLTNSTVRNLDLSDNGIGDKTMNLLSKVLKREEQWSECRLHSLAVSNNDFTTLSACKLVDALNGPQAILKTLNLSHNCLNDELATCMGQTLKANTSLTNLILNVSDIAGPGLAAIKDGLRENTTLTALDLRDSEAMDSKCIKDFFTGISGNTTLGTLNLKCHLSTCDDYLLDECMMERNQSIMTARKQSRQSRRGSKWKDVGLDEDFNVLSPRKSARNSRDYSSDEFGTSPPVTSARDRSSRPLRSARRQGGLSNSSFGSDLDLSFDSPPGGSLSPLQKSFNSASFGISPQAGGSSTKLPSALRRQEKTISPPLTPPHSPPPFTISPQAISNALAKKNEKPAAAAEPPVRRKESIEPKPIESKPVESKPVEPKPVEAKQPEPKDEKLQLMCSLEGCTSSKIILLKRSDPFEKVVAAVREKMNADVAITFKDEDGDEVDLDSEDTWELLLDMNLKKYKVTCKKL</sequence>
<dbReference type="Pfam" id="PF13516">
    <property type="entry name" value="LRR_6"/>
    <property type="match status" value="4"/>
</dbReference>
<dbReference type="PANTHER" id="PTHR24111:SF0">
    <property type="entry name" value="LEUCINE-RICH REPEAT-CONTAINING PROTEIN"/>
    <property type="match status" value="1"/>
</dbReference>
<evidence type="ECO:0008006" key="4">
    <source>
        <dbReference type="Google" id="ProtNLM"/>
    </source>
</evidence>
<accession>A0A7S4FQC7</accession>
<gene>
    <name evidence="3" type="ORF">EGYM00163_LOCUS20195</name>
</gene>
<feature type="region of interest" description="Disordered" evidence="2">
    <location>
        <begin position="312"/>
        <end position="379"/>
    </location>
</feature>
<dbReference type="EMBL" id="HBJA01057048">
    <property type="protein sequence ID" value="CAE0809064.1"/>
    <property type="molecule type" value="Transcribed_RNA"/>
</dbReference>
<dbReference type="Gene3D" id="3.80.10.10">
    <property type="entry name" value="Ribonuclease Inhibitor"/>
    <property type="match status" value="2"/>
</dbReference>